<organism evidence="1 2">
    <name type="scientific">Novosphingobium indicum</name>
    <dbReference type="NCBI Taxonomy" id="462949"/>
    <lineage>
        <taxon>Bacteria</taxon>
        <taxon>Pseudomonadati</taxon>
        <taxon>Pseudomonadota</taxon>
        <taxon>Alphaproteobacteria</taxon>
        <taxon>Sphingomonadales</taxon>
        <taxon>Sphingomonadaceae</taxon>
        <taxon>Novosphingobium</taxon>
    </lineage>
</organism>
<dbReference type="EMBL" id="BMLK01000007">
    <property type="protein sequence ID" value="GGN48227.1"/>
    <property type="molecule type" value="Genomic_DNA"/>
</dbReference>
<proteinExistence type="predicted"/>
<sequence length="118" mass="12801">MHSEIVRAVSSCAATRAPWLRLLSQVLELAGPQAEFLSHSERPWTSATFEGTRHSAVLAFHGPEGALPGEAFIAALPDHEFEVPGHLVADASIARIERDHTPSPRLQIEAEFLLLSDG</sequence>
<name>A0ABQ2JMP8_9SPHN</name>
<keyword evidence="2" id="KW-1185">Reference proteome</keyword>
<evidence type="ECO:0000313" key="1">
    <source>
        <dbReference type="EMBL" id="GGN48227.1"/>
    </source>
</evidence>
<protein>
    <submittedName>
        <fullName evidence="1">Uncharacterized protein</fullName>
    </submittedName>
</protein>
<dbReference type="RefSeq" id="WP_188819292.1">
    <property type="nucleotide sequence ID" value="NZ_BMLK01000007.1"/>
</dbReference>
<gene>
    <name evidence="1" type="ORF">GCM10011349_17550</name>
</gene>
<reference evidence="2" key="1">
    <citation type="journal article" date="2019" name="Int. J. Syst. Evol. Microbiol.">
        <title>The Global Catalogue of Microorganisms (GCM) 10K type strain sequencing project: providing services to taxonomists for standard genome sequencing and annotation.</title>
        <authorList>
            <consortium name="The Broad Institute Genomics Platform"/>
            <consortium name="The Broad Institute Genome Sequencing Center for Infectious Disease"/>
            <person name="Wu L."/>
            <person name="Ma J."/>
        </authorList>
    </citation>
    <scope>NUCLEOTIDE SEQUENCE [LARGE SCALE GENOMIC DNA]</scope>
    <source>
        <strain evidence="2">CGMCC 1.6784</strain>
    </source>
</reference>
<accession>A0ABQ2JMP8</accession>
<comment type="caution">
    <text evidence="1">The sequence shown here is derived from an EMBL/GenBank/DDBJ whole genome shotgun (WGS) entry which is preliminary data.</text>
</comment>
<dbReference type="Proteomes" id="UP000605099">
    <property type="component" value="Unassembled WGS sequence"/>
</dbReference>
<evidence type="ECO:0000313" key="2">
    <source>
        <dbReference type="Proteomes" id="UP000605099"/>
    </source>
</evidence>